<evidence type="ECO:0000259" key="13">
    <source>
        <dbReference type="Pfam" id="PF01048"/>
    </source>
</evidence>
<dbReference type="PIRSF" id="PIRSF000477">
    <property type="entry name" value="PurNPase"/>
    <property type="match status" value="1"/>
</dbReference>
<dbReference type="UniPathway" id="UPA00606"/>
<dbReference type="InterPro" id="IPR035994">
    <property type="entry name" value="Nucleoside_phosphorylase_sf"/>
</dbReference>
<feature type="domain" description="Nucleoside phosphorylase" evidence="13">
    <location>
        <begin position="27"/>
        <end position="262"/>
    </location>
</feature>
<evidence type="ECO:0000256" key="2">
    <source>
        <dbReference type="ARBA" id="ARBA00005058"/>
    </source>
</evidence>
<evidence type="ECO:0000256" key="12">
    <source>
        <dbReference type="PIRSR" id="PIRSR000477-2"/>
    </source>
</evidence>
<feature type="binding site" evidence="12">
    <location>
        <position position="229"/>
    </location>
    <ligand>
        <name>a purine D-ribonucleoside</name>
        <dbReference type="ChEBI" id="CHEBI:142355"/>
    </ligand>
</feature>
<dbReference type="EC" id="2.4.2.1" evidence="5 11"/>
<comment type="similarity">
    <text evidence="3 11">Belongs to the PNP/MTAP phosphorylase family.</text>
</comment>
<feature type="binding site" evidence="12">
    <location>
        <begin position="86"/>
        <end position="88"/>
    </location>
    <ligand>
        <name>phosphate</name>
        <dbReference type="ChEBI" id="CHEBI:43474"/>
    </ligand>
</feature>
<sequence length="266" mass="27281">MPTDPYALAEEAGAALRARFDLDSVDLAFVLGSGWSAAADDLGEVTGSCRLADLPGFAAPAVAGHGGEVRIVRTAAGRTAALFTGRTHYYEGRGVAAVVHGVRTAAAAGADTVVLTNGCGGLDPARPPGTPVLIRDHINLTAATPLAGPRFVDLTDAYAPRLRELARTVDPELADGVYVQFAGPSYETPAEVQMARLLGGHLVGMSTALETIAAREAGLEVLGISLVTNLAAGISPTPLHHEEVLQAGRDAGPKLRRLLAGLAAVL</sequence>
<feature type="binding site" evidence="12">
    <location>
        <position position="187"/>
    </location>
    <ligand>
        <name>a purine D-ribonucleoside</name>
        <dbReference type="ChEBI" id="CHEBI:142355"/>
    </ligand>
</feature>
<accession>A0A6J4KWZ6</accession>
<name>A0A6J4KWZ6_9ACTN</name>
<reference evidence="14" key="1">
    <citation type="submission" date="2020-02" db="EMBL/GenBank/DDBJ databases">
        <authorList>
            <person name="Meier V. D."/>
        </authorList>
    </citation>
    <scope>NUCLEOTIDE SEQUENCE</scope>
    <source>
        <strain evidence="14">AVDCRST_MAG61</strain>
    </source>
</reference>
<organism evidence="14">
    <name type="scientific">uncultured Friedmanniella sp</name>
    <dbReference type="NCBI Taxonomy" id="335381"/>
    <lineage>
        <taxon>Bacteria</taxon>
        <taxon>Bacillati</taxon>
        <taxon>Actinomycetota</taxon>
        <taxon>Actinomycetes</taxon>
        <taxon>Propionibacteriales</taxon>
        <taxon>Nocardioidaceae</taxon>
        <taxon>Friedmanniella</taxon>
        <taxon>environmental samples</taxon>
    </lineage>
</organism>
<evidence type="ECO:0000313" key="14">
    <source>
        <dbReference type="EMBL" id="CAA9315444.1"/>
    </source>
</evidence>
<comment type="catalytic activity">
    <reaction evidence="10">
        <text>a purine 2'-deoxy-D-ribonucleoside + phosphate = a purine nucleobase + 2-deoxy-alpha-D-ribose 1-phosphate</text>
        <dbReference type="Rhea" id="RHEA:36431"/>
        <dbReference type="ChEBI" id="CHEBI:26386"/>
        <dbReference type="ChEBI" id="CHEBI:43474"/>
        <dbReference type="ChEBI" id="CHEBI:57259"/>
        <dbReference type="ChEBI" id="CHEBI:142361"/>
        <dbReference type="EC" id="2.4.2.1"/>
    </reaction>
</comment>
<feature type="binding site" evidence="12">
    <location>
        <position position="206"/>
    </location>
    <ligand>
        <name>phosphate</name>
        <dbReference type="ChEBI" id="CHEBI:43474"/>
    </ligand>
</feature>
<evidence type="ECO:0000256" key="8">
    <source>
        <dbReference type="ARBA" id="ARBA00022679"/>
    </source>
</evidence>
<comment type="function">
    <text evidence="1">The purine nucleoside phosphorylases catalyze the phosphorolytic breakdown of the N-glycosidic bond in the beta-(deoxy)ribonucleoside molecules, with the formation of the corresponding free purine bases and pentose-1-phosphate. Cleaves guanosine, inosine, 2'-deoxyguanosine and 2'-deoxyinosine.</text>
</comment>
<dbReference type="PANTHER" id="PTHR11904">
    <property type="entry name" value="METHYLTHIOADENOSINE/PURINE NUCLEOSIDE PHOSPHORYLASE"/>
    <property type="match status" value="1"/>
</dbReference>
<keyword evidence="7 11" id="KW-0328">Glycosyltransferase</keyword>
<comment type="subunit">
    <text evidence="4">Homotrimer.</text>
</comment>
<evidence type="ECO:0000256" key="5">
    <source>
        <dbReference type="ARBA" id="ARBA00011886"/>
    </source>
</evidence>
<dbReference type="InterPro" id="IPR000845">
    <property type="entry name" value="Nucleoside_phosphorylase_d"/>
</dbReference>
<comment type="pathway">
    <text evidence="2 11">Purine metabolism; purine nucleoside salvage.</text>
</comment>
<feature type="binding site" evidence="12">
    <location>
        <position position="118"/>
    </location>
    <ligand>
        <name>phosphate</name>
        <dbReference type="ChEBI" id="CHEBI:43474"/>
    </ligand>
</feature>
<proteinExistence type="inferred from homology"/>
<dbReference type="NCBIfam" id="TIGR01698">
    <property type="entry name" value="PUNP"/>
    <property type="match status" value="1"/>
</dbReference>
<dbReference type="NCBIfam" id="TIGR01697">
    <property type="entry name" value="PNPH-PUNA-XAPA"/>
    <property type="match status" value="1"/>
</dbReference>
<evidence type="ECO:0000256" key="1">
    <source>
        <dbReference type="ARBA" id="ARBA00002678"/>
    </source>
</evidence>
<dbReference type="InterPro" id="IPR011268">
    <property type="entry name" value="Purine_phosphorylase"/>
</dbReference>
<evidence type="ECO:0000256" key="3">
    <source>
        <dbReference type="ARBA" id="ARBA00006751"/>
    </source>
</evidence>
<feature type="binding site" evidence="12">
    <location>
        <position position="33"/>
    </location>
    <ligand>
        <name>phosphate</name>
        <dbReference type="ChEBI" id="CHEBI:43474"/>
    </ligand>
</feature>
<dbReference type="GO" id="GO:0005737">
    <property type="term" value="C:cytoplasm"/>
    <property type="evidence" value="ECO:0007669"/>
    <property type="project" value="TreeGrafter"/>
</dbReference>
<evidence type="ECO:0000256" key="9">
    <source>
        <dbReference type="ARBA" id="ARBA00031036"/>
    </source>
</evidence>
<dbReference type="EMBL" id="CADCTT010000262">
    <property type="protein sequence ID" value="CAA9315444.1"/>
    <property type="molecule type" value="Genomic_DNA"/>
</dbReference>
<evidence type="ECO:0000256" key="10">
    <source>
        <dbReference type="ARBA" id="ARBA00048556"/>
    </source>
</evidence>
<dbReference type="GO" id="GO:0009116">
    <property type="term" value="P:nucleoside metabolic process"/>
    <property type="evidence" value="ECO:0007669"/>
    <property type="project" value="UniProtKB-UniRule"/>
</dbReference>
<dbReference type="InterPro" id="IPR011269">
    <property type="entry name" value="PUNP"/>
</dbReference>
<gene>
    <name evidence="14" type="ORF">AVDCRST_MAG61-2472</name>
</gene>
<dbReference type="GO" id="GO:0004731">
    <property type="term" value="F:purine-nucleoside phosphorylase activity"/>
    <property type="evidence" value="ECO:0007669"/>
    <property type="project" value="UniProtKB-UniRule"/>
</dbReference>
<dbReference type="PANTHER" id="PTHR11904:SF9">
    <property type="entry name" value="PURINE NUCLEOSIDE PHOSPHORYLASE-RELATED"/>
    <property type="match status" value="1"/>
</dbReference>
<dbReference type="Pfam" id="PF01048">
    <property type="entry name" value="PNP_UDP_1"/>
    <property type="match status" value="1"/>
</dbReference>
<evidence type="ECO:0000256" key="11">
    <source>
        <dbReference type="PIRNR" id="PIRNR000477"/>
    </source>
</evidence>
<dbReference type="AlphaFoldDB" id="A0A6J4KWZ6"/>
<feature type="binding site" evidence="12">
    <location>
        <position position="65"/>
    </location>
    <ligand>
        <name>phosphate</name>
        <dbReference type="ChEBI" id="CHEBI:43474"/>
    </ligand>
</feature>
<dbReference type="NCBIfam" id="NF006054">
    <property type="entry name" value="PRK08202.1"/>
    <property type="match status" value="1"/>
</dbReference>
<keyword evidence="8 11" id="KW-0808">Transferase</keyword>
<dbReference type="SUPFAM" id="SSF53167">
    <property type="entry name" value="Purine and uridine phosphorylases"/>
    <property type="match status" value="1"/>
</dbReference>
<evidence type="ECO:0000256" key="7">
    <source>
        <dbReference type="ARBA" id="ARBA00022676"/>
    </source>
</evidence>
<evidence type="ECO:0000256" key="6">
    <source>
        <dbReference type="ARBA" id="ARBA00013834"/>
    </source>
</evidence>
<dbReference type="Gene3D" id="3.40.50.1580">
    <property type="entry name" value="Nucleoside phosphorylase domain"/>
    <property type="match status" value="1"/>
</dbReference>
<protein>
    <recommendedName>
        <fullName evidence="6 11">Purine nucleoside phosphorylase</fullName>
        <ecNumber evidence="5 11">2.4.2.1</ecNumber>
    </recommendedName>
    <alternativeName>
        <fullName evidence="9 11">Inosine-guanosine phosphorylase</fullName>
    </alternativeName>
</protein>
<dbReference type="CDD" id="cd09009">
    <property type="entry name" value="PNP-EcPNPII_like"/>
    <property type="match status" value="1"/>
</dbReference>
<evidence type="ECO:0000256" key="4">
    <source>
        <dbReference type="ARBA" id="ARBA00011233"/>
    </source>
</evidence>